<reference evidence="2 3" key="2">
    <citation type="submission" date="2020-09" db="EMBL/GenBank/DDBJ databases">
        <authorList>
            <person name="Chen F.-J."/>
            <person name="Lee Y.-T."/>
        </authorList>
    </citation>
    <scope>NUCLEOTIDE SEQUENCE [LARGE SCALE GENOMIC DNA]</scope>
    <source>
        <strain evidence="2 3">AS39</strain>
    </source>
</reference>
<dbReference type="Proteomes" id="UP000516666">
    <property type="component" value="Chromosome"/>
</dbReference>
<dbReference type="InterPro" id="IPR027417">
    <property type="entry name" value="P-loop_NTPase"/>
</dbReference>
<proteinExistence type="predicted"/>
<keyword evidence="2" id="KW-0675">Receptor</keyword>
<name>A0A7H2V329_9GAMM</name>
<feature type="coiled-coil region" evidence="1">
    <location>
        <begin position="433"/>
        <end position="498"/>
    </location>
</feature>
<evidence type="ECO:0000256" key="1">
    <source>
        <dbReference type="SAM" id="Coils"/>
    </source>
</evidence>
<evidence type="ECO:0000313" key="3">
    <source>
        <dbReference type="Proteomes" id="UP000516666"/>
    </source>
</evidence>
<dbReference type="SUPFAM" id="SSF52540">
    <property type="entry name" value="P-loop containing nucleoside triphosphate hydrolases"/>
    <property type="match status" value="1"/>
</dbReference>
<evidence type="ECO:0000313" key="2">
    <source>
        <dbReference type="EMBL" id="QNX70762.1"/>
    </source>
</evidence>
<dbReference type="RefSeq" id="WP_191011656.1">
    <property type="nucleotide sequence ID" value="NZ_CP061646.1"/>
</dbReference>
<sequence length="706" mass="82618">MQSDKFHRYINDLGINIKHPEKDLILLNDVFVYPDMEHISSNTTINYKHISSEDIINKFNYAYFIGSDKSGKTALLKKYCSDLVELGYQVVILKADEIKHYSAEQLVKACANKFGINYDYENNKFALLIDDFQNIKISEKYESSFLESITNYFSKIYFFVDKQHFFGDRSKHLNVKFEIFEIKNLGHLKRNELYSKWYSIGVESLYTQNDSEFLKKIDNLTNHFDLLLRKNVMDAKPMYILTIIQTLDNINLSRDFSLTSYGHCYNTLILSLLQKVRVNHNDFDSILNFLSFLAYEMFKRKIKSISEADFDGLVENYHKEYVLSLDIKSILMDSNILYVDDNLELIFSQKYIYYFSCSKYIAINQSNLSALVKELCETIHTEESANILIFLVHHSNSTDFLDYILEYSSNLLIDFNPHYLTLDQNKILNEKFRKILSKEIKQIRLENKNVYEERNKNLALRDQNGDSDTILDSAVNSFEDSKDELKENLEQNVELKQMNDSSTIFRCLEVLGQIAKNKHGSFNRNRLEGLLNSSYGLGLKSLSFFLDVLMRSDNDLKEFMISIIQEKSKTSEEEALSIAEKMTFEMCKSVCRYLINFIAKATASPQLEVIVNELLSRNNNPAYQLIYIQTQLQLGRIPKNEIKILYEQENEKNMIVTNLLQNMVLNYIYMNKIQFSEKKWISSVLQIPMNNQYNRTPESSIIQTVL</sequence>
<keyword evidence="1" id="KW-0175">Coiled coil</keyword>
<dbReference type="AlphaFoldDB" id="A0A7H2V329"/>
<dbReference type="Gene3D" id="3.40.50.300">
    <property type="entry name" value="P-loop containing nucleotide triphosphate hydrolases"/>
    <property type="match status" value="1"/>
</dbReference>
<protein>
    <submittedName>
        <fullName evidence="2">Toll/interleukin-1 receptor domain-containing protein</fullName>
    </submittedName>
</protein>
<reference evidence="3" key="1">
    <citation type="submission" date="2020-09" db="EMBL/GenBank/DDBJ databases">
        <title>Clinical and molecular characterization of Acinetobacter seifertii in Taiwan.</title>
        <authorList>
            <person name="Li L.-H."/>
            <person name="Yang Y.-S."/>
            <person name="Sun J.-R."/>
            <person name="Huang T.-W."/>
            <person name="Huang W.-C."/>
            <person name="Wang Y.-C."/>
            <person name="Kuo T.-H."/>
            <person name="Kuo S.-C."/>
            <person name="Chen T.-L."/>
        </authorList>
    </citation>
    <scope>NUCLEOTIDE SEQUENCE [LARGE SCALE GENOMIC DNA]</scope>
    <source>
        <strain evidence="3">AS39</strain>
    </source>
</reference>
<dbReference type="EMBL" id="CP061646">
    <property type="protein sequence ID" value="QNX70762.1"/>
    <property type="molecule type" value="Genomic_DNA"/>
</dbReference>
<accession>A0A7H2V329</accession>
<gene>
    <name evidence="2" type="ORF">IC776_09635</name>
</gene>
<organism evidence="2 3">
    <name type="scientific">Acinetobacter seifertii</name>
    <dbReference type="NCBI Taxonomy" id="1530123"/>
    <lineage>
        <taxon>Bacteria</taxon>
        <taxon>Pseudomonadati</taxon>
        <taxon>Pseudomonadota</taxon>
        <taxon>Gammaproteobacteria</taxon>
        <taxon>Moraxellales</taxon>
        <taxon>Moraxellaceae</taxon>
        <taxon>Acinetobacter</taxon>
        <taxon>Acinetobacter calcoaceticus/baumannii complex</taxon>
    </lineage>
</organism>